<feature type="transmembrane region" description="Helical" evidence="6">
    <location>
        <begin position="172"/>
        <end position="191"/>
    </location>
</feature>
<name>Q029S8_SOLUE</name>
<dbReference type="STRING" id="234267.Acid_1204"/>
<dbReference type="EMBL" id="CP000473">
    <property type="protein sequence ID" value="ABJ82198.1"/>
    <property type="molecule type" value="Genomic_DNA"/>
</dbReference>
<sequence length="230" mass="23539">MRAASQREQCNTPGHKCTAKGEVGGMGEGLAEEIFSLSLEHVEMVAITIAIAAALALPAGVLLARRKGGQRWAVGFANIAQTIPSLALFGFLVPLPWIGGIGKRTAIVALCLYALLPILRNTLLGILGVDAGVRESAVAMGMTERQILWEVELPLAAPSIVAGLRLATVATIGTATIAAAIGGGGLGVFIFRGISMVDTPTVLAGALPAALMALAADGGLAWIERRLSPG</sequence>
<reference evidence="8" key="1">
    <citation type="submission" date="2006-10" db="EMBL/GenBank/DDBJ databases">
        <title>Complete sequence of Solibacter usitatus Ellin6076.</title>
        <authorList>
            <consortium name="US DOE Joint Genome Institute"/>
            <person name="Copeland A."/>
            <person name="Lucas S."/>
            <person name="Lapidus A."/>
            <person name="Barry K."/>
            <person name="Detter J.C."/>
            <person name="Glavina del Rio T."/>
            <person name="Hammon N."/>
            <person name="Israni S."/>
            <person name="Dalin E."/>
            <person name="Tice H."/>
            <person name="Pitluck S."/>
            <person name="Thompson L.S."/>
            <person name="Brettin T."/>
            <person name="Bruce D."/>
            <person name="Han C."/>
            <person name="Tapia R."/>
            <person name="Gilna P."/>
            <person name="Schmutz J."/>
            <person name="Larimer F."/>
            <person name="Land M."/>
            <person name="Hauser L."/>
            <person name="Kyrpides N."/>
            <person name="Mikhailova N."/>
            <person name="Janssen P.H."/>
            <person name="Kuske C.R."/>
            <person name="Richardson P."/>
        </authorList>
    </citation>
    <scope>NUCLEOTIDE SEQUENCE</scope>
    <source>
        <strain evidence="8">Ellin6076</strain>
    </source>
</reference>
<feature type="transmembrane region" description="Helical" evidence="6">
    <location>
        <begin position="76"/>
        <end position="99"/>
    </location>
</feature>
<dbReference type="InParanoid" id="Q029S8"/>
<keyword evidence="2 6" id="KW-0813">Transport</keyword>
<dbReference type="CDD" id="cd06261">
    <property type="entry name" value="TM_PBP2"/>
    <property type="match status" value="1"/>
</dbReference>
<evidence type="ECO:0000256" key="2">
    <source>
        <dbReference type="ARBA" id="ARBA00022448"/>
    </source>
</evidence>
<organism evidence="8">
    <name type="scientific">Solibacter usitatus (strain Ellin6076)</name>
    <dbReference type="NCBI Taxonomy" id="234267"/>
    <lineage>
        <taxon>Bacteria</taxon>
        <taxon>Pseudomonadati</taxon>
        <taxon>Acidobacteriota</taxon>
        <taxon>Terriglobia</taxon>
        <taxon>Bryobacterales</taxon>
        <taxon>Solibacteraceae</taxon>
        <taxon>Candidatus Solibacter</taxon>
    </lineage>
</organism>
<comment type="similarity">
    <text evidence="6">Belongs to the binding-protein-dependent transport system permease family.</text>
</comment>
<dbReference type="InterPro" id="IPR035906">
    <property type="entry name" value="MetI-like_sf"/>
</dbReference>
<evidence type="ECO:0000256" key="1">
    <source>
        <dbReference type="ARBA" id="ARBA00004651"/>
    </source>
</evidence>
<dbReference type="InterPro" id="IPR000515">
    <property type="entry name" value="MetI-like"/>
</dbReference>
<dbReference type="GO" id="GO:0055085">
    <property type="term" value="P:transmembrane transport"/>
    <property type="evidence" value="ECO:0007669"/>
    <property type="project" value="InterPro"/>
</dbReference>
<dbReference type="eggNOG" id="COG1174">
    <property type="taxonomic scope" value="Bacteria"/>
</dbReference>
<dbReference type="Gene3D" id="1.10.3720.10">
    <property type="entry name" value="MetI-like"/>
    <property type="match status" value="1"/>
</dbReference>
<dbReference type="Pfam" id="PF00528">
    <property type="entry name" value="BPD_transp_1"/>
    <property type="match status" value="1"/>
</dbReference>
<feature type="transmembrane region" description="Helical" evidence="6">
    <location>
        <begin position="105"/>
        <end position="127"/>
    </location>
</feature>
<dbReference type="GO" id="GO:0031460">
    <property type="term" value="P:glycine betaine transport"/>
    <property type="evidence" value="ECO:0007669"/>
    <property type="project" value="UniProtKB-ARBA"/>
</dbReference>
<dbReference type="AlphaFoldDB" id="Q029S8"/>
<dbReference type="InterPro" id="IPR051204">
    <property type="entry name" value="ABC_transp_perm/SBD"/>
</dbReference>
<dbReference type="KEGG" id="sus:Acid_1204"/>
<evidence type="ECO:0000256" key="6">
    <source>
        <dbReference type="RuleBase" id="RU363032"/>
    </source>
</evidence>
<feature type="transmembrane region" description="Helical" evidence="6">
    <location>
        <begin position="44"/>
        <end position="64"/>
    </location>
</feature>
<dbReference type="FunFam" id="1.10.3720.10:FF:000001">
    <property type="entry name" value="Glycine betaine ABC transporter, permease"/>
    <property type="match status" value="1"/>
</dbReference>
<feature type="transmembrane region" description="Helical" evidence="6">
    <location>
        <begin position="203"/>
        <end position="223"/>
    </location>
</feature>
<gene>
    <name evidence="8" type="ordered locus">Acid_1204</name>
</gene>
<proteinExistence type="inferred from homology"/>
<feature type="domain" description="ABC transmembrane type-1" evidence="7">
    <location>
        <begin position="38"/>
        <end position="220"/>
    </location>
</feature>
<keyword evidence="5 6" id="KW-0472">Membrane</keyword>
<keyword evidence="4 6" id="KW-1133">Transmembrane helix</keyword>
<accession>Q029S8</accession>
<dbReference type="PROSITE" id="PS50928">
    <property type="entry name" value="ABC_TM1"/>
    <property type="match status" value="1"/>
</dbReference>
<evidence type="ECO:0000256" key="4">
    <source>
        <dbReference type="ARBA" id="ARBA00022989"/>
    </source>
</evidence>
<dbReference type="SUPFAM" id="SSF161098">
    <property type="entry name" value="MetI-like"/>
    <property type="match status" value="1"/>
</dbReference>
<dbReference type="HOGENOM" id="CLU_046113_7_2_0"/>
<evidence type="ECO:0000313" key="8">
    <source>
        <dbReference type="EMBL" id="ABJ82198.1"/>
    </source>
</evidence>
<evidence type="ECO:0000256" key="5">
    <source>
        <dbReference type="ARBA" id="ARBA00023136"/>
    </source>
</evidence>
<evidence type="ECO:0000256" key="3">
    <source>
        <dbReference type="ARBA" id="ARBA00022692"/>
    </source>
</evidence>
<evidence type="ECO:0000259" key="7">
    <source>
        <dbReference type="PROSITE" id="PS50928"/>
    </source>
</evidence>
<dbReference type="PANTHER" id="PTHR30177">
    <property type="entry name" value="GLYCINE BETAINE/L-PROLINE TRANSPORT SYSTEM PERMEASE PROTEIN PROW"/>
    <property type="match status" value="1"/>
</dbReference>
<dbReference type="GO" id="GO:0005886">
    <property type="term" value="C:plasma membrane"/>
    <property type="evidence" value="ECO:0007669"/>
    <property type="project" value="UniProtKB-SubCell"/>
</dbReference>
<protein>
    <submittedName>
        <fullName evidence="8">Binding-protein-dependent transport systems inner membrane component</fullName>
    </submittedName>
</protein>
<dbReference type="FunCoup" id="Q029S8">
    <property type="interactions" value="87"/>
</dbReference>
<comment type="subcellular location">
    <subcellularLocation>
        <location evidence="1 6">Cell membrane</location>
        <topology evidence="1 6">Multi-pass membrane protein</topology>
    </subcellularLocation>
</comment>
<dbReference type="PANTHER" id="PTHR30177:SF4">
    <property type="entry name" value="OSMOPROTECTANT IMPORT PERMEASE PROTEIN OSMW"/>
    <property type="match status" value="1"/>
</dbReference>
<keyword evidence="3 6" id="KW-0812">Transmembrane</keyword>